<dbReference type="AlphaFoldDB" id="A0A1I0NVQ3"/>
<name>A0A1I0NVQ3_9EURY</name>
<evidence type="ECO:0000259" key="3">
    <source>
        <dbReference type="Pfam" id="PF23600"/>
    </source>
</evidence>
<dbReference type="EMBL" id="FOJA01000001">
    <property type="protein sequence ID" value="SEW05845.1"/>
    <property type="molecule type" value="Genomic_DNA"/>
</dbReference>
<keyword evidence="2" id="KW-0812">Transmembrane</keyword>
<accession>A0A1I0NVQ3</accession>
<dbReference type="STRING" id="355548.SAMN04487945_1190"/>
<proteinExistence type="predicted"/>
<feature type="transmembrane region" description="Helical" evidence="2">
    <location>
        <begin position="87"/>
        <end position="107"/>
    </location>
</feature>
<dbReference type="OrthoDB" id="235883at2157"/>
<feature type="transmembrane region" description="Helical" evidence="2">
    <location>
        <begin position="59"/>
        <end position="80"/>
    </location>
</feature>
<feature type="transmembrane region" description="Helical" evidence="2">
    <location>
        <begin position="127"/>
        <end position="148"/>
    </location>
</feature>
<feature type="domain" description="Cell division protein A C-terminal" evidence="4">
    <location>
        <begin position="267"/>
        <end position="308"/>
    </location>
</feature>
<dbReference type="RefSeq" id="WP_089668436.1">
    <property type="nucleotide sequence ID" value="NZ_FOJA01000001.1"/>
</dbReference>
<feature type="compositionally biased region" description="Polar residues" evidence="1">
    <location>
        <begin position="220"/>
        <end position="232"/>
    </location>
</feature>
<reference evidence="5 6" key="1">
    <citation type="submission" date="2016-10" db="EMBL/GenBank/DDBJ databases">
        <authorList>
            <person name="de Groot N.N."/>
        </authorList>
    </citation>
    <scope>NUCLEOTIDE SEQUENCE [LARGE SCALE GENOMIC DNA]</scope>
    <source>
        <strain evidence="5 6">CGMCC 1.5337</strain>
    </source>
</reference>
<sequence length="309" mass="32187">MTSLGEAYDNRGGAASTRRVYLGTGLFAAGALLVVGGILAGATGVLVSNGFGIYESREIAGILAGLGVPAVFVGIFTVLPANRLQRAAAAIGSGLAVLGVMLFRVAYPLQWYASGSGVPSTTTLAFIVVYAAGIITTFWCLFTAVATFKTRNDPGGTVTMTVEKNGETHTVEVPTTDLESAREKLTQEGFGGVGVFGGVEDPEQRTRANASEPEPAPATGTRNTTSSMSEPSSRPGASASLSDGGAASQDISSPLDDADARDGPGPDRYCGNCTHFDYVDTDDGMQPYCGLYEEEMDDMEACEWWESNN</sequence>
<feature type="domain" description="Cell division protein A N-terminal" evidence="3">
    <location>
        <begin position="2"/>
        <end position="154"/>
    </location>
</feature>
<keyword evidence="2" id="KW-1133">Transmembrane helix</keyword>
<gene>
    <name evidence="5" type="ORF">SAMN04487945_1190</name>
</gene>
<keyword evidence="2" id="KW-0472">Membrane</keyword>
<dbReference type="Pfam" id="PF23600">
    <property type="entry name" value="CdpA_N"/>
    <property type="match status" value="1"/>
</dbReference>
<evidence type="ECO:0000259" key="4">
    <source>
        <dbReference type="Pfam" id="PF23601"/>
    </source>
</evidence>
<dbReference type="InterPro" id="IPR055563">
    <property type="entry name" value="CdpA_N"/>
</dbReference>
<protein>
    <submittedName>
        <fullName evidence="5">Uncharacterized protein</fullName>
    </submittedName>
</protein>
<dbReference type="Pfam" id="PF23601">
    <property type="entry name" value="CdpA_C"/>
    <property type="match status" value="1"/>
</dbReference>
<feature type="region of interest" description="Disordered" evidence="1">
    <location>
        <begin position="190"/>
        <end position="269"/>
    </location>
</feature>
<feature type="compositionally biased region" description="Low complexity" evidence="1">
    <location>
        <begin position="236"/>
        <end position="248"/>
    </location>
</feature>
<feature type="transmembrane region" description="Helical" evidence="2">
    <location>
        <begin position="20"/>
        <end position="47"/>
    </location>
</feature>
<evidence type="ECO:0000256" key="1">
    <source>
        <dbReference type="SAM" id="MobiDB-lite"/>
    </source>
</evidence>
<dbReference type="InterPro" id="IPR055564">
    <property type="entry name" value="CdpA_C"/>
</dbReference>
<evidence type="ECO:0000313" key="5">
    <source>
        <dbReference type="EMBL" id="SEW05845.1"/>
    </source>
</evidence>
<evidence type="ECO:0000256" key="2">
    <source>
        <dbReference type="SAM" id="Phobius"/>
    </source>
</evidence>
<dbReference type="Proteomes" id="UP000198518">
    <property type="component" value="Unassembled WGS sequence"/>
</dbReference>
<organism evidence="5 6">
    <name type="scientific">Halobacterium jilantaiense</name>
    <dbReference type="NCBI Taxonomy" id="355548"/>
    <lineage>
        <taxon>Archaea</taxon>
        <taxon>Methanobacteriati</taxon>
        <taxon>Methanobacteriota</taxon>
        <taxon>Stenosarchaea group</taxon>
        <taxon>Halobacteria</taxon>
        <taxon>Halobacteriales</taxon>
        <taxon>Halobacteriaceae</taxon>
        <taxon>Halobacterium</taxon>
    </lineage>
</organism>
<evidence type="ECO:0000313" key="6">
    <source>
        <dbReference type="Proteomes" id="UP000198518"/>
    </source>
</evidence>
<keyword evidence="6" id="KW-1185">Reference proteome</keyword>